<dbReference type="Gramene" id="mRNA:HanXRQr2_Chr05g0207931">
    <property type="protein sequence ID" value="mRNA:HanXRQr2_Chr05g0207931"/>
    <property type="gene ID" value="HanXRQr2_Chr05g0207931"/>
</dbReference>
<protein>
    <submittedName>
        <fullName evidence="2">Uncharacterized protein</fullName>
    </submittedName>
</protein>
<organism evidence="2 3">
    <name type="scientific">Helianthus annuus</name>
    <name type="common">Common sunflower</name>
    <dbReference type="NCBI Taxonomy" id="4232"/>
    <lineage>
        <taxon>Eukaryota</taxon>
        <taxon>Viridiplantae</taxon>
        <taxon>Streptophyta</taxon>
        <taxon>Embryophyta</taxon>
        <taxon>Tracheophyta</taxon>
        <taxon>Spermatophyta</taxon>
        <taxon>Magnoliopsida</taxon>
        <taxon>eudicotyledons</taxon>
        <taxon>Gunneridae</taxon>
        <taxon>Pentapetalae</taxon>
        <taxon>asterids</taxon>
        <taxon>campanulids</taxon>
        <taxon>Asterales</taxon>
        <taxon>Asteraceae</taxon>
        <taxon>Asteroideae</taxon>
        <taxon>Heliantheae alliance</taxon>
        <taxon>Heliantheae</taxon>
        <taxon>Helianthus</taxon>
    </lineage>
</organism>
<evidence type="ECO:0000313" key="3">
    <source>
        <dbReference type="Proteomes" id="UP000215914"/>
    </source>
</evidence>
<feature type="compositionally biased region" description="Basic and acidic residues" evidence="1">
    <location>
        <begin position="74"/>
        <end position="87"/>
    </location>
</feature>
<keyword evidence="3" id="KW-1185">Reference proteome</keyword>
<gene>
    <name evidence="2" type="ORF">HanXRQr2_Chr05g0207931</name>
</gene>
<reference evidence="2" key="1">
    <citation type="journal article" date="2017" name="Nature">
        <title>The sunflower genome provides insights into oil metabolism, flowering and Asterid evolution.</title>
        <authorList>
            <person name="Badouin H."/>
            <person name="Gouzy J."/>
            <person name="Grassa C.J."/>
            <person name="Murat F."/>
            <person name="Staton S.E."/>
            <person name="Cottret L."/>
            <person name="Lelandais-Briere C."/>
            <person name="Owens G.L."/>
            <person name="Carrere S."/>
            <person name="Mayjonade B."/>
            <person name="Legrand L."/>
            <person name="Gill N."/>
            <person name="Kane N.C."/>
            <person name="Bowers J.E."/>
            <person name="Hubner S."/>
            <person name="Bellec A."/>
            <person name="Berard A."/>
            <person name="Berges H."/>
            <person name="Blanchet N."/>
            <person name="Boniface M.C."/>
            <person name="Brunel D."/>
            <person name="Catrice O."/>
            <person name="Chaidir N."/>
            <person name="Claudel C."/>
            <person name="Donnadieu C."/>
            <person name="Faraut T."/>
            <person name="Fievet G."/>
            <person name="Helmstetter N."/>
            <person name="King M."/>
            <person name="Knapp S.J."/>
            <person name="Lai Z."/>
            <person name="Le Paslier M.C."/>
            <person name="Lippi Y."/>
            <person name="Lorenzon L."/>
            <person name="Mandel J.R."/>
            <person name="Marage G."/>
            <person name="Marchand G."/>
            <person name="Marquand E."/>
            <person name="Bret-Mestries E."/>
            <person name="Morien E."/>
            <person name="Nambeesan S."/>
            <person name="Nguyen T."/>
            <person name="Pegot-Espagnet P."/>
            <person name="Pouilly N."/>
            <person name="Raftis F."/>
            <person name="Sallet E."/>
            <person name="Schiex T."/>
            <person name="Thomas J."/>
            <person name="Vandecasteele C."/>
            <person name="Vares D."/>
            <person name="Vear F."/>
            <person name="Vautrin S."/>
            <person name="Crespi M."/>
            <person name="Mangin B."/>
            <person name="Burke J.M."/>
            <person name="Salse J."/>
            <person name="Munos S."/>
            <person name="Vincourt P."/>
            <person name="Rieseberg L.H."/>
            <person name="Langlade N.B."/>
        </authorList>
    </citation>
    <scope>NUCLEOTIDE SEQUENCE</scope>
    <source>
        <tissue evidence="2">Leaves</tissue>
    </source>
</reference>
<dbReference type="EMBL" id="MNCJ02000320">
    <property type="protein sequence ID" value="KAF5805323.1"/>
    <property type="molecule type" value="Genomic_DNA"/>
</dbReference>
<dbReference type="AlphaFoldDB" id="A0A9K3IYH2"/>
<proteinExistence type="predicted"/>
<evidence type="ECO:0000313" key="2">
    <source>
        <dbReference type="EMBL" id="KAF5805323.1"/>
    </source>
</evidence>
<reference evidence="2" key="2">
    <citation type="submission" date="2020-06" db="EMBL/GenBank/DDBJ databases">
        <title>Helianthus annuus Genome sequencing and assembly Release 2.</title>
        <authorList>
            <person name="Gouzy J."/>
            <person name="Langlade N."/>
            <person name="Munos S."/>
        </authorList>
    </citation>
    <scope>NUCLEOTIDE SEQUENCE</scope>
    <source>
        <tissue evidence="2">Leaves</tissue>
    </source>
</reference>
<name>A0A9K3IYH2_HELAN</name>
<dbReference type="PANTHER" id="PTHR34835">
    <property type="entry name" value="OS07G0283600 PROTEIN-RELATED"/>
    <property type="match status" value="1"/>
</dbReference>
<dbReference type="PANTHER" id="PTHR34835:SF34">
    <property type="entry name" value="OS08G0555500 PROTEIN"/>
    <property type="match status" value="1"/>
</dbReference>
<accession>A0A9K3IYH2</accession>
<sequence length="261" mass="30084">MGFGSILNLKTDSLPSKLSHFVVDKFRGKEMVIKLDAGNIKVDEDGGLLGLKNSGVVLNYQRKEKKKVKKKDKTKKDEKMEETKEHNEEQDEEEEQDGDKKCGTYAKWTQLYEGRASTPSRIVERIIDNQDEDGIFFKYDFLALFMNTMVETKKDGTCETEFLKCLGEDIAVEDVNWCKYICDMIKISKDGWQRDNISIYFNGALTILVLIYVDRTVCGDINSIRTMSPLSFWTKDMLSRRQKYEIKNGGFGKRRVTGRVC</sequence>
<dbReference type="Proteomes" id="UP000215914">
    <property type="component" value="Unassembled WGS sequence"/>
</dbReference>
<feature type="compositionally biased region" description="Acidic residues" evidence="1">
    <location>
        <begin position="88"/>
        <end position="97"/>
    </location>
</feature>
<comment type="caution">
    <text evidence="2">The sequence shown here is derived from an EMBL/GenBank/DDBJ whole genome shotgun (WGS) entry which is preliminary data.</text>
</comment>
<feature type="region of interest" description="Disordered" evidence="1">
    <location>
        <begin position="68"/>
        <end position="100"/>
    </location>
</feature>
<evidence type="ECO:0000256" key="1">
    <source>
        <dbReference type="SAM" id="MobiDB-lite"/>
    </source>
</evidence>